<keyword evidence="1 3" id="KW-0378">Hydrolase</keyword>
<dbReference type="GeneID" id="31011989"/>
<dbReference type="InterPro" id="IPR036866">
    <property type="entry name" value="RibonucZ/Hydroxyglut_hydro"/>
</dbReference>
<dbReference type="PANTHER" id="PTHR43546:SF9">
    <property type="entry name" value="L-ASCORBATE-6-PHOSPHATE LACTONASE ULAG-RELATED"/>
    <property type="match status" value="1"/>
</dbReference>
<dbReference type="InterPro" id="IPR001279">
    <property type="entry name" value="Metallo-B-lactamas"/>
</dbReference>
<dbReference type="InterPro" id="IPR050114">
    <property type="entry name" value="UPF0173_UPF0282_UlaG_hydrolase"/>
</dbReference>
<evidence type="ECO:0000313" key="4">
    <source>
        <dbReference type="Proteomes" id="UP000183809"/>
    </source>
</evidence>
<dbReference type="SUPFAM" id="SSF56281">
    <property type="entry name" value="Metallo-hydrolase/oxidoreductase"/>
    <property type="match status" value="1"/>
</dbReference>
<evidence type="ECO:0000256" key="1">
    <source>
        <dbReference type="ARBA" id="ARBA00022801"/>
    </source>
</evidence>
<sequence length="291" mass="30882">MSPSAPTKTKTSLSITHIGTATAILSLDGINLLTDPFFSPAGSTWDIGITLAVSANPALSLAQLPPIDAVLLSHDDHVDNLDPPGRTLLDGRRVLTTPSAARNLAPRPGTRGLAPWETVTLRLNGRDVRVTATPTQHLPGGQCTGFLVHHPDGSVDRASGLPNAVWFAGDTVYLAELRDGIRARAHVTAAVLNLGAVYIPAAVVHALDPRAAGAEAEAPVEEGAADVQITMDGRQGARIVRELGAERLVPMHYEAWTHFTQGGEGLRRVFEEEGVLDRVCWLEPGKPVEVL</sequence>
<gene>
    <name evidence="3" type="ORF">BKCO1_18000100</name>
</gene>
<evidence type="ECO:0000259" key="2">
    <source>
        <dbReference type="Pfam" id="PF12706"/>
    </source>
</evidence>
<proteinExistence type="predicted"/>
<dbReference type="GO" id="GO:0016787">
    <property type="term" value="F:hydrolase activity"/>
    <property type="evidence" value="ECO:0007669"/>
    <property type="project" value="UniProtKB-KW"/>
</dbReference>
<comment type="caution">
    <text evidence="3">The sequence shown here is derived from an EMBL/GenBank/DDBJ whole genome shotgun (WGS) entry which is preliminary data.</text>
</comment>
<protein>
    <submittedName>
        <fullName evidence="3">Zn-dependent hydrolases of the beta-lactamase</fullName>
    </submittedName>
</protein>
<organism evidence="3 4">
    <name type="scientific">Diplodia corticola</name>
    <dbReference type="NCBI Taxonomy" id="236234"/>
    <lineage>
        <taxon>Eukaryota</taxon>
        <taxon>Fungi</taxon>
        <taxon>Dikarya</taxon>
        <taxon>Ascomycota</taxon>
        <taxon>Pezizomycotina</taxon>
        <taxon>Dothideomycetes</taxon>
        <taxon>Dothideomycetes incertae sedis</taxon>
        <taxon>Botryosphaeriales</taxon>
        <taxon>Botryosphaeriaceae</taxon>
        <taxon>Diplodia</taxon>
    </lineage>
</organism>
<dbReference type="Pfam" id="PF12706">
    <property type="entry name" value="Lactamase_B_2"/>
    <property type="match status" value="1"/>
</dbReference>
<evidence type="ECO:0000313" key="3">
    <source>
        <dbReference type="EMBL" id="OJD35219.1"/>
    </source>
</evidence>
<dbReference type="Gene3D" id="3.60.15.10">
    <property type="entry name" value="Ribonuclease Z/Hydroxyacylglutathione hydrolase-like"/>
    <property type="match status" value="1"/>
</dbReference>
<reference evidence="3 4" key="1">
    <citation type="submission" date="2016-10" db="EMBL/GenBank/DDBJ databases">
        <title>Proteomics and genomics reveal pathogen-plant mechanisms compatible with a hemibiotrophic lifestyle of Diplodia corticola.</title>
        <authorList>
            <person name="Fernandes I."/>
            <person name="De Jonge R."/>
            <person name="Van De Peer Y."/>
            <person name="Devreese B."/>
            <person name="Alves A."/>
            <person name="Esteves A.C."/>
        </authorList>
    </citation>
    <scope>NUCLEOTIDE SEQUENCE [LARGE SCALE GENOMIC DNA]</scope>
    <source>
        <strain evidence="3 4">CBS 112549</strain>
    </source>
</reference>
<dbReference type="PANTHER" id="PTHR43546">
    <property type="entry name" value="UPF0173 METAL-DEPENDENT HYDROLASE MJ1163-RELATED"/>
    <property type="match status" value="1"/>
</dbReference>
<dbReference type="Proteomes" id="UP000183809">
    <property type="component" value="Unassembled WGS sequence"/>
</dbReference>
<accession>A0A1J9RRQ7</accession>
<feature type="domain" description="Metallo-beta-lactamase" evidence="2">
    <location>
        <begin position="31"/>
        <end position="253"/>
    </location>
</feature>
<dbReference type="AlphaFoldDB" id="A0A1J9RRQ7"/>
<name>A0A1J9RRQ7_9PEZI</name>
<dbReference type="RefSeq" id="XP_020131479.1">
    <property type="nucleotide sequence ID" value="XM_020271730.1"/>
</dbReference>
<dbReference type="OrthoDB" id="332863at2759"/>
<keyword evidence="4" id="KW-1185">Reference proteome</keyword>
<dbReference type="EMBL" id="MNUE01000018">
    <property type="protein sequence ID" value="OJD35219.1"/>
    <property type="molecule type" value="Genomic_DNA"/>
</dbReference>